<dbReference type="InterPro" id="IPR029063">
    <property type="entry name" value="SAM-dependent_MTases_sf"/>
</dbReference>
<reference evidence="4 5" key="1">
    <citation type="submission" date="2016-10" db="EMBL/GenBank/DDBJ databases">
        <title>Arsenicibacter rosenii gen. nov., sp. nov., an efficient arsenic-methylating bacterium isolated from an arsenic-contaminated paddy soil.</title>
        <authorList>
            <person name="Huang K."/>
        </authorList>
    </citation>
    <scope>NUCLEOTIDE SEQUENCE [LARGE SCALE GENOMIC DNA]</scope>
    <source>
        <strain evidence="4 5">SM-1</strain>
    </source>
</reference>
<keyword evidence="5" id="KW-1185">Reference proteome</keyword>
<dbReference type="GO" id="GO:0008168">
    <property type="term" value="F:methyltransferase activity"/>
    <property type="evidence" value="ECO:0007669"/>
    <property type="project" value="UniProtKB-KW"/>
</dbReference>
<evidence type="ECO:0000256" key="2">
    <source>
        <dbReference type="ARBA" id="ARBA00022691"/>
    </source>
</evidence>
<evidence type="ECO:0000256" key="1">
    <source>
        <dbReference type="ARBA" id="ARBA00022603"/>
    </source>
</evidence>
<dbReference type="AlphaFoldDB" id="A0A1S2VAU2"/>
<dbReference type="EMBL" id="MORL01000033">
    <property type="protein sequence ID" value="OIN55844.1"/>
    <property type="molecule type" value="Genomic_DNA"/>
</dbReference>
<gene>
    <name evidence="4" type="ORF">BLX24_27705</name>
</gene>
<sequence length="246" mass="27681">MTIDQVIAECTIEGNVVKLPVIQLERKVYMETAKRLEGIGGKWNRKLGGFLFKGDPSALLGRVQSGEKVNLKKDFQYFPTPEGLAKRLVDMAFIDWHHRVLEPSAGQGAIVKAIVEQEPQISVDCFELMEENAVELAKVTGARIIGSNFLESIPAITCGIYDRIIANPPFSKNQDIDHIRHMYDYLAPKGRLVTIASVHWHFAKGRKELDFKNWLNRLDSEIIAVERSAFKTSGTEVETCIVIIDK</sequence>
<accession>A0A1S2VAU2</accession>
<evidence type="ECO:0000313" key="5">
    <source>
        <dbReference type="Proteomes" id="UP000181790"/>
    </source>
</evidence>
<organism evidence="4 5">
    <name type="scientific">Arsenicibacter rosenii</name>
    <dbReference type="NCBI Taxonomy" id="1750698"/>
    <lineage>
        <taxon>Bacteria</taxon>
        <taxon>Pseudomonadati</taxon>
        <taxon>Bacteroidota</taxon>
        <taxon>Cytophagia</taxon>
        <taxon>Cytophagales</taxon>
        <taxon>Spirosomataceae</taxon>
        <taxon>Arsenicibacter</taxon>
    </lineage>
</organism>
<keyword evidence="2" id="KW-0949">S-adenosyl-L-methionine</keyword>
<dbReference type="PRINTS" id="PR00507">
    <property type="entry name" value="N12N6MTFRASE"/>
</dbReference>
<evidence type="ECO:0000259" key="3">
    <source>
        <dbReference type="Pfam" id="PF05175"/>
    </source>
</evidence>
<dbReference type="CDD" id="cd02440">
    <property type="entry name" value="AdoMet_MTases"/>
    <property type="match status" value="1"/>
</dbReference>
<dbReference type="GO" id="GO:0032259">
    <property type="term" value="P:methylation"/>
    <property type="evidence" value="ECO:0007669"/>
    <property type="project" value="UniProtKB-KW"/>
</dbReference>
<feature type="domain" description="Methyltransferase small" evidence="3">
    <location>
        <begin position="97"/>
        <end position="200"/>
    </location>
</feature>
<dbReference type="Proteomes" id="UP000181790">
    <property type="component" value="Unassembled WGS sequence"/>
</dbReference>
<dbReference type="InterPro" id="IPR007848">
    <property type="entry name" value="Small_mtfrase_dom"/>
</dbReference>
<protein>
    <recommendedName>
        <fullName evidence="3">Methyltransferase small domain-containing protein</fullName>
    </recommendedName>
</protein>
<name>A0A1S2VAU2_9BACT</name>
<dbReference type="Pfam" id="PF05175">
    <property type="entry name" value="MTS"/>
    <property type="match status" value="1"/>
</dbReference>
<dbReference type="SUPFAM" id="SSF53335">
    <property type="entry name" value="S-adenosyl-L-methionine-dependent methyltransferases"/>
    <property type="match status" value="1"/>
</dbReference>
<dbReference type="OrthoDB" id="270332at2"/>
<keyword evidence="1" id="KW-0489">Methyltransferase</keyword>
<dbReference type="RefSeq" id="WP_071506491.1">
    <property type="nucleotide sequence ID" value="NZ_MORL01000033.1"/>
</dbReference>
<keyword evidence="1" id="KW-0808">Transferase</keyword>
<proteinExistence type="predicted"/>
<evidence type="ECO:0000313" key="4">
    <source>
        <dbReference type="EMBL" id="OIN55844.1"/>
    </source>
</evidence>
<comment type="caution">
    <text evidence="4">The sequence shown here is derived from an EMBL/GenBank/DDBJ whole genome shotgun (WGS) entry which is preliminary data.</text>
</comment>
<dbReference type="Gene3D" id="3.40.50.150">
    <property type="entry name" value="Vaccinia Virus protein VP39"/>
    <property type="match status" value="1"/>
</dbReference>